<reference evidence="1 2" key="1">
    <citation type="journal article" date="2019" name="Nat. Ecol. Evol.">
        <title>Megaphylogeny resolves global patterns of mushroom evolution.</title>
        <authorList>
            <person name="Varga T."/>
            <person name="Krizsan K."/>
            <person name="Foldi C."/>
            <person name="Dima B."/>
            <person name="Sanchez-Garcia M."/>
            <person name="Sanchez-Ramirez S."/>
            <person name="Szollosi G.J."/>
            <person name="Szarkandi J.G."/>
            <person name="Papp V."/>
            <person name="Albert L."/>
            <person name="Andreopoulos W."/>
            <person name="Angelini C."/>
            <person name="Antonin V."/>
            <person name="Barry K.W."/>
            <person name="Bougher N.L."/>
            <person name="Buchanan P."/>
            <person name="Buyck B."/>
            <person name="Bense V."/>
            <person name="Catcheside P."/>
            <person name="Chovatia M."/>
            <person name="Cooper J."/>
            <person name="Damon W."/>
            <person name="Desjardin D."/>
            <person name="Finy P."/>
            <person name="Geml J."/>
            <person name="Haridas S."/>
            <person name="Hughes K."/>
            <person name="Justo A."/>
            <person name="Karasinski D."/>
            <person name="Kautmanova I."/>
            <person name="Kiss B."/>
            <person name="Kocsube S."/>
            <person name="Kotiranta H."/>
            <person name="LaButti K.M."/>
            <person name="Lechner B.E."/>
            <person name="Liimatainen K."/>
            <person name="Lipzen A."/>
            <person name="Lukacs Z."/>
            <person name="Mihaltcheva S."/>
            <person name="Morgado L.N."/>
            <person name="Niskanen T."/>
            <person name="Noordeloos M.E."/>
            <person name="Ohm R.A."/>
            <person name="Ortiz-Santana B."/>
            <person name="Ovrebo C."/>
            <person name="Racz N."/>
            <person name="Riley R."/>
            <person name="Savchenko A."/>
            <person name="Shiryaev A."/>
            <person name="Soop K."/>
            <person name="Spirin V."/>
            <person name="Szebenyi C."/>
            <person name="Tomsovsky M."/>
            <person name="Tulloss R.E."/>
            <person name="Uehling J."/>
            <person name="Grigoriev I.V."/>
            <person name="Vagvolgyi C."/>
            <person name="Papp T."/>
            <person name="Martin F.M."/>
            <person name="Miettinen O."/>
            <person name="Hibbett D.S."/>
            <person name="Nagy L.G."/>
        </authorList>
    </citation>
    <scope>NUCLEOTIDE SEQUENCE [LARGE SCALE GENOMIC DNA]</scope>
    <source>
        <strain evidence="1 2">CBS 962.96</strain>
    </source>
</reference>
<proteinExistence type="predicted"/>
<dbReference type="AlphaFoldDB" id="A0A4S8LDZ7"/>
<keyword evidence="2" id="KW-1185">Reference proteome</keyword>
<evidence type="ECO:0000313" key="2">
    <source>
        <dbReference type="Proteomes" id="UP000297245"/>
    </source>
</evidence>
<accession>A0A4S8LDZ7</accession>
<dbReference type="EMBL" id="ML179489">
    <property type="protein sequence ID" value="THU86618.1"/>
    <property type="molecule type" value="Genomic_DNA"/>
</dbReference>
<sequence length="238" mass="26859">MYPTHLDHDDAISSISGVQSSISPSDSASAELSHPRSRQYHALSRVSSFQVPLWTDEVQRRFEELVIRLTASAGLPLSWVDNLEFDAFVSEFIPGAKPVSRKTLTRRILPLVIKQVRSSVAASVYGREITLQADGWTGLNHTHLVAFMLSTDEKIHTVDVFDTSKDRKTAEEFLKLIHKSYKKVKEEWGAIPVAFVSDASGESRKARRLLAKQHPELAVLDCYAHQVRFFFFECSITQ</sequence>
<name>A0A4S8LDZ7_DENBC</name>
<evidence type="ECO:0000313" key="1">
    <source>
        <dbReference type="EMBL" id="THU86618.1"/>
    </source>
</evidence>
<protein>
    <submittedName>
        <fullName evidence="1">Uncharacterized protein</fullName>
    </submittedName>
</protein>
<dbReference type="OrthoDB" id="2423954at2759"/>
<gene>
    <name evidence="1" type="ORF">K435DRAFT_683275</name>
</gene>
<dbReference type="Proteomes" id="UP000297245">
    <property type="component" value="Unassembled WGS sequence"/>
</dbReference>
<organism evidence="1 2">
    <name type="scientific">Dendrothele bispora (strain CBS 962.96)</name>
    <dbReference type="NCBI Taxonomy" id="1314807"/>
    <lineage>
        <taxon>Eukaryota</taxon>
        <taxon>Fungi</taxon>
        <taxon>Dikarya</taxon>
        <taxon>Basidiomycota</taxon>
        <taxon>Agaricomycotina</taxon>
        <taxon>Agaricomycetes</taxon>
        <taxon>Agaricomycetidae</taxon>
        <taxon>Agaricales</taxon>
        <taxon>Agaricales incertae sedis</taxon>
        <taxon>Dendrothele</taxon>
    </lineage>
</organism>